<name>A0A6B0R2P2_9CETA</name>
<accession>A0A6B0R2P2</accession>
<proteinExistence type="predicted"/>
<reference evidence="2" key="1">
    <citation type="submission" date="2019-10" db="EMBL/GenBank/DDBJ databases">
        <title>The sequence and de novo assembly of the wild yak genome.</title>
        <authorList>
            <person name="Liu Y."/>
        </authorList>
    </citation>
    <scope>NUCLEOTIDE SEQUENCE [LARGE SCALE GENOMIC DNA]</scope>
    <source>
        <strain evidence="2">WY2019</strain>
    </source>
</reference>
<feature type="domain" description="GPR128 N-terminal" evidence="1">
    <location>
        <begin position="22"/>
        <end position="72"/>
    </location>
</feature>
<dbReference type="Proteomes" id="UP000322234">
    <property type="component" value="Unassembled WGS sequence"/>
</dbReference>
<gene>
    <name evidence="2" type="ORF">E5288_WYG012542</name>
</gene>
<dbReference type="EMBL" id="VBQZ03000010">
    <property type="protein sequence ID" value="MXQ82094.1"/>
    <property type="molecule type" value="Genomic_DNA"/>
</dbReference>
<evidence type="ECO:0000259" key="1">
    <source>
        <dbReference type="Pfam" id="PF22257"/>
    </source>
</evidence>
<protein>
    <recommendedName>
        <fullName evidence="1">GPR128 N-terminal domain-containing protein</fullName>
    </recommendedName>
</protein>
<dbReference type="InterPro" id="IPR053984">
    <property type="entry name" value="GPR128_N"/>
</dbReference>
<dbReference type="AlphaFoldDB" id="A0A6B0R2P2"/>
<evidence type="ECO:0000313" key="2">
    <source>
        <dbReference type="EMBL" id="MXQ82094.1"/>
    </source>
</evidence>
<evidence type="ECO:0000313" key="3">
    <source>
        <dbReference type="Proteomes" id="UP000322234"/>
    </source>
</evidence>
<sequence length="90" mass="10001">MRDLGKWQMHLPRRTERTEMYNHYCGNSAYRSFTCDRIPVGRCGSSLQTCDKNTQNGAKVAVTTVSQLLDASEDVLQGAAAANNDDIFTV</sequence>
<keyword evidence="3" id="KW-1185">Reference proteome</keyword>
<comment type="caution">
    <text evidence="2">The sequence shown here is derived from an EMBL/GenBank/DDBJ whole genome shotgun (WGS) entry which is preliminary data.</text>
</comment>
<dbReference type="Pfam" id="PF22257">
    <property type="entry name" value="GPR128_N"/>
    <property type="match status" value="1"/>
</dbReference>
<organism evidence="2 3">
    <name type="scientific">Bos mutus</name>
    <name type="common">wild yak</name>
    <dbReference type="NCBI Taxonomy" id="72004"/>
    <lineage>
        <taxon>Eukaryota</taxon>
        <taxon>Metazoa</taxon>
        <taxon>Chordata</taxon>
        <taxon>Craniata</taxon>
        <taxon>Vertebrata</taxon>
        <taxon>Euteleostomi</taxon>
        <taxon>Mammalia</taxon>
        <taxon>Eutheria</taxon>
        <taxon>Laurasiatheria</taxon>
        <taxon>Artiodactyla</taxon>
        <taxon>Ruminantia</taxon>
        <taxon>Pecora</taxon>
        <taxon>Bovidae</taxon>
        <taxon>Bovinae</taxon>
        <taxon>Bos</taxon>
    </lineage>
</organism>